<comment type="caution">
    <text evidence="1">The sequence shown here is derived from an EMBL/GenBank/DDBJ whole genome shotgun (WGS) entry which is preliminary data.</text>
</comment>
<feature type="non-terminal residue" evidence="1">
    <location>
        <position position="1"/>
    </location>
</feature>
<evidence type="ECO:0000313" key="2">
    <source>
        <dbReference type="Proteomes" id="UP000009131"/>
    </source>
</evidence>
<dbReference type="Proteomes" id="UP000009131">
    <property type="component" value="Unassembled WGS sequence"/>
</dbReference>
<protein>
    <submittedName>
        <fullName evidence="1">Uncharacterized protein</fullName>
    </submittedName>
</protein>
<reference evidence="1 2" key="2">
    <citation type="journal article" date="2012" name="Open Biol.">
        <title>Characteristics of nucleosomes and linker DNA regions on the genome of the basidiomycete Mixia osmundae revealed by mono- and dinucleosome mapping.</title>
        <authorList>
            <person name="Nishida H."/>
            <person name="Kondo S."/>
            <person name="Matsumoto T."/>
            <person name="Suzuki Y."/>
            <person name="Yoshikawa H."/>
            <person name="Taylor T.D."/>
            <person name="Sugiyama J."/>
        </authorList>
    </citation>
    <scope>NUCLEOTIDE SEQUENCE [LARGE SCALE GENOMIC DNA]</scope>
    <source>
        <strain evidence="2">CBS 9802 / IAM 14324 / JCM 22182 / KY 12970</strain>
    </source>
</reference>
<accession>G7E8H7</accession>
<sequence>YESLTKIFL</sequence>
<evidence type="ECO:0000313" key="1">
    <source>
        <dbReference type="EMBL" id="GAA99137.1"/>
    </source>
</evidence>
<keyword evidence="2" id="KW-1185">Reference proteome</keyword>
<organism evidence="1 2">
    <name type="scientific">Mixia osmundae (strain CBS 9802 / IAM 14324 / JCM 22182 / KY 12970)</name>
    <dbReference type="NCBI Taxonomy" id="764103"/>
    <lineage>
        <taxon>Eukaryota</taxon>
        <taxon>Fungi</taxon>
        <taxon>Dikarya</taxon>
        <taxon>Basidiomycota</taxon>
        <taxon>Pucciniomycotina</taxon>
        <taxon>Mixiomycetes</taxon>
        <taxon>Mixiales</taxon>
        <taxon>Mixiaceae</taxon>
        <taxon>Mixia</taxon>
    </lineage>
</organism>
<name>G7E8H7_MIXOS</name>
<dbReference type="InParanoid" id="G7E8H7"/>
<gene>
    <name evidence="1" type="primary">Mo05827</name>
    <name evidence="1" type="ORF">E5Q_05827</name>
</gene>
<proteinExistence type="predicted"/>
<reference evidence="1 2" key="1">
    <citation type="journal article" date="2011" name="J. Gen. Appl. Microbiol.">
        <title>Draft genome sequencing of the enigmatic basidiomycete Mixia osmundae.</title>
        <authorList>
            <person name="Nishida H."/>
            <person name="Nagatsuka Y."/>
            <person name="Sugiyama J."/>
        </authorList>
    </citation>
    <scope>NUCLEOTIDE SEQUENCE [LARGE SCALE GENOMIC DNA]</scope>
    <source>
        <strain evidence="2">CBS 9802 / IAM 14324 / JCM 22182 / KY 12970</strain>
    </source>
</reference>
<dbReference type="EMBL" id="BABT02000210">
    <property type="protein sequence ID" value="GAA99137.1"/>
    <property type="molecule type" value="Genomic_DNA"/>
</dbReference>
<dbReference type="HOGENOM" id="CLU_3439405_0_0_1"/>